<proteinExistence type="predicted"/>
<dbReference type="EMBL" id="CP092427">
    <property type="protein sequence ID" value="ULP35803.1"/>
    <property type="molecule type" value="Genomic_DNA"/>
</dbReference>
<keyword evidence="4" id="KW-1185">Reference proteome</keyword>
<accession>A0ABY3UFF8</accession>
<reference evidence="3" key="1">
    <citation type="submission" date="2022-08" db="EMBL/GenBank/DDBJ databases">
        <title>Whole genome sequencing of non-tuberculosis mycobacteria type-strains.</title>
        <authorList>
            <person name="Igarashi Y."/>
            <person name="Osugi A."/>
            <person name="Mitarai S."/>
        </authorList>
    </citation>
    <scope>NUCLEOTIDE SEQUENCE</scope>
    <source>
        <strain evidence="3">JCM 16372</strain>
    </source>
</reference>
<protein>
    <submittedName>
        <fullName evidence="3">Uncharacterized protein</fullName>
    </submittedName>
</protein>
<feature type="transmembrane region" description="Helical" evidence="2">
    <location>
        <begin position="78"/>
        <end position="97"/>
    </location>
</feature>
<evidence type="ECO:0000313" key="3">
    <source>
        <dbReference type="EMBL" id="ULP35803.1"/>
    </source>
</evidence>
<evidence type="ECO:0000256" key="1">
    <source>
        <dbReference type="SAM" id="MobiDB-lite"/>
    </source>
</evidence>
<feature type="transmembrane region" description="Helical" evidence="2">
    <location>
        <begin position="53"/>
        <end position="72"/>
    </location>
</feature>
<feature type="region of interest" description="Disordered" evidence="1">
    <location>
        <begin position="186"/>
        <end position="207"/>
    </location>
</feature>
<keyword evidence="2" id="KW-1133">Transmembrane helix</keyword>
<organism evidence="3 4">
    <name type="scientific">Mycolicibacterium rufum</name>
    <dbReference type="NCBI Taxonomy" id="318424"/>
    <lineage>
        <taxon>Bacteria</taxon>
        <taxon>Bacillati</taxon>
        <taxon>Actinomycetota</taxon>
        <taxon>Actinomycetes</taxon>
        <taxon>Mycobacteriales</taxon>
        <taxon>Mycobacteriaceae</taxon>
        <taxon>Mycolicibacterium</taxon>
    </lineage>
</organism>
<dbReference type="Proteomes" id="UP001055159">
    <property type="component" value="Chromosome"/>
</dbReference>
<evidence type="ECO:0000256" key="2">
    <source>
        <dbReference type="SAM" id="Phobius"/>
    </source>
</evidence>
<evidence type="ECO:0000313" key="4">
    <source>
        <dbReference type="Proteomes" id="UP001055159"/>
    </source>
</evidence>
<gene>
    <name evidence="3" type="ORF">MJO55_21505</name>
</gene>
<name>A0ABY3UFF8_9MYCO</name>
<sequence>MPKPPVTREQVDRWGRAARAAARQARAAAAEATRTGARGVAQVWRAIGAVPPAVRLFVGAGILMLTGVAGALALHDTLGLLCTVVVVPVCAATLGALGHRWYSGLGDDAAPRADARPPASDLERSVHYVDRKLALALTSLGTERHQQAVIALFQAKTAVELTLGTEQDDAECGDLLVRADDYGLRPRIRAGSEPTPALREGDSLAAS</sequence>
<keyword evidence="2" id="KW-0812">Transmembrane</keyword>
<keyword evidence="2" id="KW-0472">Membrane</keyword>
<dbReference type="RefSeq" id="WP_043411912.1">
    <property type="nucleotide sequence ID" value="NZ_CP092427.2"/>
</dbReference>